<dbReference type="STRING" id="71717.A0A4Y7SKW7"/>
<feature type="domain" description="CHAT" evidence="1">
    <location>
        <begin position="1038"/>
        <end position="1342"/>
    </location>
</feature>
<protein>
    <recommendedName>
        <fullName evidence="1">CHAT domain-containing protein</fullName>
    </recommendedName>
</protein>
<reference evidence="2 3" key="1">
    <citation type="journal article" date="2019" name="Nat. Ecol. Evol.">
        <title>Megaphylogeny resolves global patterns of mushroom evolution.</title>
        <authorList>
            <person name="Varga T."/>
            <person name="Krizsan K."/>
            <person name="Foldi C."/>
            <person name="Dima B."/>
            <person name="Sanchez-Garcia M."/>
            <person name="Sanchez-Ramirez S."/>
            <person name="Szollosi G.J."/>
            <person name="Szarkandi J.G."/>
            <person name="Papp V."/>
            <person name="Albert L."/>
            <person name="Andreopoulos W."/>
            <person name="Angelini C."/>
            <person name="Antonin V."/>
            <person name="Barry K.W."/>
            <person name="Bougher N.L."/>
            <person name="Buchanan P."/>
            <person name="Buyck B."/>
            <person name="Bense V."/>
            <person name="Catcheside P."/>
            <person name="Chovatia M."/>
            <person name="Cooper J."/>
            <person name="Damon W."/>
            <person name="Desjardin D."/>
            <person name="Finy P."/>
            <person name="Geml J."/>
            <person name="Haridas S."/>
            <person name="Hughes K."/>
            <person name="Justo A."/>
            <person name="Karasinski D."/>
            <person name="Kautmanova I."/>
            <person name="Kiss B."/>
            <person name="Kocsube S."/>
            <person name="Kotiranta H."/>
            <person name="LaButti K.M."/>
            <person name="Lechner B.E."/>
            <person name="Liimatainen K."/>
            <person name="Lipzen A."/>
            <person name="Lukacs Z."/>
            <person name="Mihaltcheva S."/>
            <person name="Morgado L.N."/>
            <person name="Niskanen T."/>
            <person name="Noordeloos M.E."/>
            <person name="Ohm R.A."/>
            <person name="Ortiz-Santana B."/>
            <person name="Ovrebo C."/>
            <person name="Racz N."/>
            <person name="Riley R."/>
            <person name="Savchenko A."/>
            <person name="Shiryaev A."/>
            <person name="Soop K."/>
            <person name="Spirin V."/>
            <person name="Szebenyi C."/>
            <person name="Tomsovsky M."/>
            <person name="Tulloss R.E."/>
            <person name="Uehling J."/>
            <person name="Grigoriev I.V."/>
            <person name="Vagvolgyi C."/>
            <person name="Papp T."/>
            <person name="Martin F.M."/>
            <person name="Miettinen O."/>
            <person name="Hibbett D.S."/>
            <person name="Nagy L.G."/>
        </authorList>
    </citation>
    <scope>NUCLEOTIDE SEQUENCE [LARGE SCALE GENOMIC DNA]</scope>
    <source>
        <strain evidence="2 3">FP101781</strain>
    </source>
</reference>
<accession>A0A4Y7SKW7</accession>
<dbReference type="Proteomes" id="UP000298030">
    <property type="component" value="Unassembled WGS sequence"/>
</dbReference>
<dbReference type="InterPro" id="IPR011990">
    <property type="entry name" value="TPR-like_helical_dom_sf"/>
</dbReference>
<dbReference type="InterPro" id="IPR024983">
    <property type="entry name" value="CHAT_dom"/>
</dbReference>
<proteinExistence type="predicted"/>
<comment type="caution">
    <text evidence="2">The sequence shown here is derived from an EMBL/GenBank/DDBJ whole genome shotgun (WGS) entry which is preliminary data.</text>
</comment>
<name>A0A4Y7SKW7_COPMI</name>
<evidence type="ECO:0000259" key="1">
    <source>
        <dbReference type="Pfam" id="PF12770"/>
    </source>
</evidence>
<dbReference type="OrthoDB" id="9991317at2759"/>
<sequence length="1343" mass="149388">MSQGTENTNDNSRTPDEDPCSHFYLTNVAVERVDELIDEELVSDIADLWVRDMEDLDDGKCYPLISETPNRWEVKGAIEIPHRVREIRCEVHCANGHTYSIVDADCAVASLREAPSKGFSKTMEGGGESENMVICWEFTIESGLGASGVAAHINACSCGACLPKLFYTPRATETLALALRTTPTSHPSVARCLSQLAKEHQRAFSLDTNPSHVDDALSALSKALHLTPSSHSDFLPYLGDIANIFMLRYRLTGDVSNLDEAISKRREAVAMEATPKENFKLCCHQNALGLSLYLRFKHKGNLSDLSDSITAQTKALEYCLERHTYLEFLATGLRVSFKSFTKQVDALLHDATLLPSRFNTDEVCVLPCGFDAPPLLRTLGPLLNLRFKRTGAPSDLAAAISIQRLLVHLTSGSHPDYTIFLHDLGSLIQSRFHRDGDLRDIDEAISLFKRSASGQHQPGCHTARLEDGRCCTTHSIASCFREKYQVTQDRDDLDEAICTLQEMINTEPHDIAHPCAAAWVRSLALTFCARFEHTRDLRDLSEAISIQERLVQRPHSQEHSSIISRDLVLLSKMLDSRFRQYGNLEDINRAISLGRSATHISSEDVSDLPLAGRLQSLAGLLESAVRNSMSYPCGLPLRQAGAGGSEAALSELSDSLALDYLTEAVNLSRKAVELTPNDDPGFPAFLTSLADCLHTRFDYSRDRRDMADIQEALTRQLEAMHLTPDHQATRKSWYRVRLAEIHHCRYSQTENDKDREEMVENYRTALLCQFQTPRSKLQAAVRIAHHCVDVVQAMAAYDAAADAAALVIGLDQTVAQLFRMPLEAAAVACLAHRPDKAIEWLEQGRCYVWGQLNILRTPLANLRAHNLELATDIAEVSKRLEEAGSTRPLIDYHMPPSRKVSLDDEARAHAKLAKLWDELLAKARSIPGFESFLKPLSCSTLIKNLPSSGNIIIVTAHKERCDAIALVAGLGEPLHIPLPDLTISKARDYRAILDKKLRAHGFRGQEVYRNKPDEGESGNVERGVGRYRSKDRGVIYVLKALWIEVVKPVLDALDIPKADDPSISTLHRVWWCPTGVLSFLPLHAAGVYSDAGSECVLDYVVSSYTPSISSLLERARNEREIVDARSGLFLTNQPKVPGYPRIAGTTREVNTIRDIMTERGVSVLKVEGSELSVDDCLKYMEEYSSVHFACHGSQNAQDPLKSRLRLEKGALELGAIMQKNLKHADFAFLSACETSTGEEKLDNEVVHLAAGMLAAGYRRVVGTMWEIRDSHAVDVANDSYSYLMDHRKDGSGSRFDGSRSAHALHHAVRQLRARIDDAREVRGIPDELEKSLLLWIPYVHYGY</sequence>
<evidence type="ECO:0000313" key="3">
    <source>
        <dbReference type="Proteomes" id="UP000298030"/>
    </source>
</evidence>
<evidence type="ECO:0000313" key="2">
    <source>
        <dbReference type="EMBL" id="TEB22371.1"/>
    </source>
</evidence>
<dbReference type="Gene3D" id="1.25.40.10">
    <property type="entry name" value="Tetratricopeptide repeat domain"/>
    <property type="match status" value="1"/>
</dbReference>
<keyword evidence="3" id="KW-1185">Reference proteome</keyword>
<dbReference type="Pfam" id="PF12770">
    <property type="entry name" value="CHAT"/>
    <property type="match status" value="1"/>
</dbReference>
<dbReference type="EMBL" id="QPFP01000092">
    <property type="protein sequence ID" value="TEB22371.1"/>
    <property type="molecule type" value="Genomic_DNA"/>
</dbReference>
<organism evidence="2 3">
    <name type="scientific">Coprinellus micaceus</name>
    <name type="common">Glistening ink-cap mushroom</name>
    <name type="synonym">Coprinus micaceus</name>
    <dbReference type="NCBI Taxonomy" id="71717"/>
    <lineage>
        <taxon>Eukaryota</taxon>
        <taxon>Fungi</taxon>
        <taxon>Dikarya</taxon>
        <taxon>Basidiomycota</taxon>
        <taxon>Agaricomycotina</taxon>
        <taxon>Agaricomycetes</taxon>
        <taxon>Agaricomycetidae</taxon>
        <taxon>Agaricales</taxon>
        <taxon>Agaricineae</taxon>
        <taxon>Psathyrellaceae</taxon>
        <taxon>Coprinellus</taxon>
    </lineage>
</organism>
<gene>
    <name evidence="2" type="ORF">FA13DRAFT_1778788</name>
</gene>